<feature type="compositionally biased region" description="Basic and acidic residues" evidence="7">
    <location>
        <begin position="896"/>
        <end position="913"/>
    </location>
</feature>
<feature type="compositionally biased region" description="Basic and acidic residues" evidence="7">
    <location>
        <begin position="949"/>
        <end position="968"/>
    </location>
</feature>
<dbReference type="FunFam" id="3.30.565.10:FF:000010">
    <property type="entry name" value="Sensor histidine kinase RcsC"/>
    <property type="match status" value="1"/>
</dbReference>
<dbReference type="NCBIfam" id="TIGR00229">
    <property type="entry name" value="sensory_box"/>
    <property type="match status" value="1"/>
</dbReference>
<dbReference type="Gene3D" id="3.30.450.20">
    <property type="entry name" value="PAS domain"/>
    <property type="match status" value="2"/>
</dbReference>
<dbReference type="InterPro" id="IPR003661">
    <property type="entry name" value="HisK_dim/P_dom"/>
</dbReference>
<feature type="compositionally biased region" description="Low complexity" evidence="7">
    <location>
        <begin position="1258"/>
        <end position="1273"/>
    </location>
</feature>
<feature type="region of interest" description="Disordered" evidence="7">
    <location>
        <begin position="1010"/>
        <end position="1036"/>
    </location>
</feature>
<feature type="compositionally biased region" description="Low complexity" evidence="7">
    <location>
        <begin position="1665"/>
        <end position="1677"/>
    </location>
</feature>
<dbReference type="SUPFAM" id="SSF55785">
    <property type="entry name" value="PYP-like sensor domain (PAS domain)"/>
    <property type="match status" value="2"/>
</dbReference>
<dbReference type="InterPro" id="IPR013655">
    <property type="entry name" value="PAS_fold_3"/>
</dbReference>
<sequence>MKSSLPSSPLNPPPRTPTTKSINNGSNEQADNGQSTNRCFFNNPSALPEPASVALAEPGVTVNDIYDTGIKRESVTQECTNGKTVPVEEIEKLRGAVNAQLLLNQQRERLTRQQVSELPTGLPSPKTARKRVSPIIEEESPPLALPMSTDTLPTTSLPTTSTESTKTVKASATAFTPKQMARTPSYPFPPMPLGTPKSLSLEFHKPFTTLSPTAAPLGVGSSHGALQDRLISDPVTPSSAMTFLPPGASPSKEHPTYRSPNIYDATLALNSEPGLDSWWTNVVQIMRDGFKADRVTLAVPADMTDLENVPWGQKATFNVVEEDGYSLTYLQQESVGRTGVYGTEEQAPGSLAESDTLKKENTTQSIIQAPLGSETLTSGSEEEKNESLPRYSDVSLAAEYKPKPVDVEGTTSPRFEEPPQVGMIQPAGFPPESRETSEQSSLPGYCDIPRDREPRGRVLPVLQALDFEVEPLIESSGIIKVLDRGKVVVLSREYTEPAGSTEKAGVDHGSQRAPSKTRWMPATMEPPDASKRSKSMSQVAEMRPRSLSLLSNRGARHSRSSSRSQGNDVRQGDEATTSPIAYNEYEQFPTSPWSQSPAPSPAIRPDPTENPFFIDAKVDEETFNPADAPQDYSLHQEVEAIGVDKASTVIHIPLIHPLLSKTHQQPRLDSSPSLEVEDSCSARNIHSRSFIDIRKGSVSGTGKDKRTPIAVLSILSPVIPYPSNLVNSLTHLSPHLATSFSLSRHYTNLEAEAAGLQHRRHGVSHGLSPGGSTISGDSRQAAKLACLEKLVSTGAEEGCSLSVNGSVTSPSEYSVSKSSPGGSLVGTPGWDPASLGLPNDIGSAVGTPGFHTGSEVVDSYFPSRRRGLSRNDSGVVPTVGGSASSQHRQASQSPTTDRKQTEGLDLVTQRDDIGTSTGGSTRIKKGEYPIPGDITTPPKGKTNFTDGPAPREDALSSGHREIPSHKQPEQLASQRRPILRTATIQGVQRPHSLLHSYGADFNATFQSLASTSSMPRSPTLRKGHSRSGSAPAIGLYEMPPPSERLLRTIIDSIPVQIFTAAPQSGTITWVNSRFLTYRGQTVEDFMKAPWQSIHDDDREEYVRLWSQALRNGEQFSHQVRVRRFDGMYRWFYVRAAPLRDTRGLTVHWFGTNMDIHEQHLAEIDLARQKETAASEAKYRALANSSPQIVFAATEGEGITFVNTQWLTYSGQGFRDALSLGFIEHVHPDDLSKCKLPFLHELSAHPREQAPMGTKRSQAPTPALSPTLSTTETEMSIKKGKSILRRAGSDDSNNPIPELSKLTNTGIIKVSRDSEGNPTYSTEVRLRSKEGEYRWHLVRCIIVDSKTFGDGECLWFGTCTDINDHKLLEKKLKETMDSKTRFLSNMSHEIRTPLIGISGMVKFLLGTPLSPEQLDYCHTISTSSEGLLLVINDILDLSKVDAGMMKLSREWLHIRSLIEDANELLSTMAIQKRLELSYIVDEDVPSIVKGDRVRLRQVLLNIIGNAIKFTSTGEVFSRCQIHHDKTIGDNEVMLSFEVTDTGPGFSKKEAELIFKPFSQIDGSSTRQHGGSGLGLVISRQLVELHGGRLKGTSVQGKGSTFLFTAKFSLPQEQDASISPTARLTKGLPTSSEGKTRCFVEHELMSSLPMETLTRSPLPFTPNVEQGSGSSALSSSGSLDPSYHTHRSERSSMSSVTPSSVALVRDTPPIKLELPQAGTQKTSGTPSPPSDAIPKLSRPAVVLRNGRSPHPPLYSILVLSEQPRSREATCRHIATTLPKDIPNQITPCGSLVECQRIIDGDDPVIFTHIIVGLSVADEIIALIQQILRSAAYTSTSIVILSDPIQRTEILQLAPEYYFDQLQKEKRVQFVYKPIKPSRFAAIFDPELERDLSTDRNRSSAERVAESQKQLFVDMEKNVGNKGHRVLLVEDDQVNQKVLLKFLGKVGLQVETAVDGTECTEKVFRQVHGYYSVILCDLHMPRKDGYQTCREIRQWERKNDLSPLPIIALSANVMSDVIDRCIQAGFNSYVTKPVDFEELSNTMTDLLDPVDPNNLPALLRRS</sequence>
<dbReference type="InterPro" id="IPR005467">
    <property type="entry name" value="His_kinase_dom"/>
</dbReference>
<evidence type="ECO:0000256" key="3">
    <source>
        <dbReference type="ARBA" id="ARBA00022553"/>
    </source>
</evidence>
<dbReference type="PROSITE" id="PS50110">
    <property type="entry name" value="RESPONSE_REGULATORY"/>
    <property type="match status" value="1"/>
</dbReference>
<dbReference type="InterPro" id="IPR003594">
    <property type="entry name" value="HATPase_dom"/>
</dbReference>
<feature type="region of interest" description="Disordered" evidence="7">
    <location>
        <begin position="1"/>
        <end position="44"/>
    </location>
</feature>
<dbReference type="SMART" id="SM00388">
    <property type="entry name" value="HisKA"/>
    <property type="match status" value="1"/>
</dbReference>
<feature type="region of interest" description="Disordered" evidence="7">
    <location>
        <begin position="1245"/>
        <end position="1274"/>
    </location>
</feature>
<accession>A0A9P8I1U3</accession>
<organism evidence="12 13">
    <name type="scientific">Glutinoglossum americanum</name>
    <dbReference type="NCBI Taxonomy" id="1670608"/>
    <lineage>
        <taxon>Eukaryota</taxon>
        <taxon>Fungi</taxon>
        <taxon>Dikarya</taxon>
        <taxon>Ascomycota</taxon>
        <taxon>Pezizomycotina</taxon>
        <taxon>Geoglossomycetes</taxon>
        <taxon>Geoglossales</taxon>
        <taxon>Geoglossaceae</taxon>
        <taxon>Glutinoglossum</taxon>
    </lineage>
</organism>
<dbReference type="InterPro" id="IPR004358">
    <property type="entry name" value="Sig_transdc_His_kin-like_C"/>
</dbReference>
<evidence type="ECO:0000256" key="5">
    <source>
        <dbReference type="ARBA" id="ARBA00022777"/>
    </source>
</evidence>
<evidence type="ECO:0000256" key="1">
    <source>
        <dbReference type="ARBA" id="ARBA00000085"/>
    </source>
</evidence>
<dbReference type="InterPro" id="IPR011006">
    <property type="entry name" value="CheY-like_superfamily"/>
</dbReference>
<reference evidence="12" key="1">
    <citation type="submission" date="2021-03" db="EMBL/GenBank/DDBJ databases">
        <title>Comparative genomics and phylogenomic investigation of the class Geoglossomycetes provide insights into ecological specialization and systematics.</title>
        <authorList>
            <person name="Melie T."/>
            <person name="Pirro S."/>
            <person name="Miller A.N."/>
            <person name="Quandt A."/>
        </authorList>
    </citation>
    <scope>NUCLEOTIDE SEQUENCE</scope>
    <source>
        <strain evidence="12">GBOQ0MN5Z8</strain>
    </source>
</reference>
<feature type="region of interest" description="Disordered" evidence="7">
    <location>
        <begin position="142"/>
        <end position="169"/>
    </location>
</feature>
<evidence type="ECO:0000259" key="10">
    <source>
        <dbReference type="PROSITE" id="PS50112"/>
    </source>
</evidence>
<dbReference type="GO" id="GO:0000155">
    <property type="term" value="F:phosphorelay sensor kinase activity"/>
    <property type="evidence" value="ECO:0007669"/>
    <property type="project" value="InterPro"/>
</dbReference>
<comment type="catalytic activity">
    <reaction evidence="1">
        <text>ATP + protein L-histidine = ADP + protein N-phospho-L-histidine.</text>
        <dbReference type="EC" id="2.7.13.3"/>
    </reaction>
</comment>
<feature type="region of interest" description="Disordered" evidence="7">
    <location>
        <begin position="345"/>
        <end position="451"/>
    </location>
</feature>
<feature type="compositionally biased region" description="Low complexity" evidence="7">
    <location>
        <begin position="145"/>
        <end position="169"/>
    </location>
</feature>
<dbReference type="InterPro" id="IPR001610">
    <property type="entry name" value="PAC"/>
</dbReference>
<feature type="region of interest" description="Disordered" evidence="7">
    <location>
        <begin position="1648"/>
        <end position="1733"/>
    </location>
</feature>
<dbReference type="SMART" id="SM00387">
    <property type="entry name" value="HATPase_c"/>
    <property type="match status" value="1"/>
</dbReference>
<dbReference type="InterPro" id="IPR000014">
    <property type="entry name" value="PAS"/>
</dbReference>
<dbReference type="Pfam" id="PF13188">
    <property type="entry name" value="PAS_8"/>
    <property type="match status" value="1"/>
</dbReference>
<evidence type="ECO:0000256" key="6">
    <source>
        <dbReference type="PROSITE-ProRule" id="PRU00169"/>
    </source>
</evidence>
<dbReference type="PANTHER" id="PTHR43047:SF74">
    <property type="entry name" value="HISTIDINE KINASE-RELATED"/>
    <property type="match status" value="1"/>
</dbReference>
<dbReference type="Gene3D" id="3.40.50.2300">
    <property type="match status" value="1"/>
</dbReference>
<dbReference type="Pfam" id="PF00072">
    <property type="entry name" value="Response_reg"/>
    <property type="match status" value="1"/>
</dbReference>
<evidence type="ECO:0000259" key="11">
    <source>
        <dbReference type="PROSITE" id="PS50113"/>
    </source>
</evidence>
<proteinExistence type="predicted"/>
<evidence type="ECO:0000313" key="13">
    <source>
        <dbReference type="Proteomes" id="UP000698800"/>
    </source>
</evidence>
<feature type="region of interest" description="Disordered" evidence="7">
    <location>
        <begin position="588"/>
        <end position="608"/>
    </location>
</feature>
<dbReference type="GO" id="GO:0005886">
    <property type="term" value="C:plasma membrane"/>
    <property type="evidence" value="ECO:0007669"/>
    <property type="project" value="TreeGrafter"/>
</dbReference>
<dbReference type="PROSITE" id="PS50112">
    <property type="entry name" value="PAS"/>
    <property type="match status" value="1"/>
</dbReference>
<evidence type="ECO:0000256" key="2">
    <source>
        <dbReference type="ARBA" id="ARBA00012438"/>
    </source>
</evidence>
<dbReference type="SUPFAM" id="SSF55874">
    <property type="entry name" value="ATPase domain of HSP90 chaperone/DNA topoisomerase II/histidine kinase"/>
    <property type="match status" value="1"/>
</dbReference>
<evidence type="ECO:0000259" key="8">
    <source>
        <dbReference type="PROSITE" id="PS50109"/>
    </source>
</evidence>
<dbReference type="GO" id="GO:0009927">
    <property type="term" value="F:histidine phosphotransfer kinase activity"/>
    <property type="evidence" value="ECO:0007669"/>
    <property type="project" value="TreeGrafter"/>
</dbReference>
<dbReference type="EMBL" id="JAGHQL010000167">
    <property type="protein sequence ID" value="KAH0537018.1"/>
    <property type="molecule type" value="Genomic_DNA"/>
</dbReference>
<feature type="domain" description="PAC" evidence="11">
    <location>
        <begin position="1115"/>
        <end position="1167"/>
    </location>
</feature>
<feature type="region of interest" description="Disordered" evidence="7">
    <location>
        <begin position="861"/>
        <end position="974"/>
    </location>
</feature>
<keyword evidence="4" id="KW-0808">Transferase</keyword>
<dbReference type="InterPro" id="IPR036097">
    <property type="entry name" value="HisK_dim/P_sf"/>
</dbReference>
<dbReference type="SMART" id="SM00086">
    <property type="entry name" value="PAC"/>
    <property type="match status" value="2"/>
</dbReference>
<keyword evidence="5" id="KW-0418">Kinase</keyword>
<dbReference type="InterPro" id="IPR036890">
    <property type="entry name" value="HATPase_C_sf"/>
</dbReference>
<dbReference type="InterPro" id="IPR035965">
    <property type="entry name" value="PAS-like_dom_sf"/>
</dbReference>
<feature type="domain" description="Histidine kinase" evidence="8">
    <location>
        <begin position="1384"/>
        <end position="1608"/>
    </location>
</feature>
<dbReference type="FunFam" id="3.40.50.2300:FF:000158">
    <property type="entry name" value="Sensor histidine kinase/response regulator"/>
    <property type="match status" value="1"/>
</dbReference>
<comment type="caution">
    <text evidence="12">The sequence shown here is derived from an EMBL/GenBank/DDBJ whole genome shotgun (WGS) entry which is preliminary data.</text>
</comment>
<dbReference type="Pfam" id="PF02518">
    <property type="entry name" value="HATPase_c"/>
    <property type="match status" value="1"/>
</dbReference>
<evidence type="ECO:0000256" key="7">
    <source>
        <dbReference type="SAM" id="MobiDB-lite"/>
    </source>
</evidence>
<dbReference type="Pfam" id="PF00512">
    <property type="entry name" value="HisKA"/>
    <property type="match status" value="1"/>
</dbReference>
<evidence type="ECO:0000313" key="12">
    <source>
        <dbReference type="EMBL" id="KAH0537018.1"/>
    </source>
</evidence>
<feature type="domain" description="PAS" evidence="10">
    <location>
        <begin position="1042"/>
        <end position="1112"/>
    </location>
</feature>
<keyword evidence="13" id="KW-1185">Reference proteome</keyword>
<evidence type="ECO:0000256" key="4">
    <source>
        <dbReference type="ARBA" id="ARBA00022679"/>
    </source>
</evidence>
<dbReference type="PANTHER" id="PTHR43047">
    <property type="entry name" value="TWO-COMPONENT HISTIDINE PROTEIN KINASE"/>
    <property type="match status" value="1"/>
</dbReference>
<dbReference type="EC" id="2.7.13.3" evidence="2"/>
<dbReference type="CDD" id="cd17546">
    <property type="entry name" value="REC_hyHK_CKI1_RcsC-like"/>
    <property type="match status" value="1"/>
</dbReference>
<name>A0A9P8I1U3_9PEZI</name>
<feature type="compositionally biased region" description="Low complexity" evidence="7">
    <location>
        <begin position="805"/>
        <end position="826"/>
    </location>
</feature>
<dbReference type="OrthoDB" id="303614at2759"/>
<dbReference type="SMART" id="SM00448">
    <property type="entry name" value="REC"/>
    <property type="match status" value="1"/>
</dbReference>
<dbReference type="CDD" id="cd00082">
    <property type="entry name" value="HisKA"/>
    <property type="match status" value="1"/>
</dbReference>
<dbReference type="PRINTS" id="PR00344">
    <property type="entry name" value="BCTRLSENSOR"/>
</dbReference>
<gene>
    <name evidence="12" type="ORF">FGG08_006153</name>
</gene>
<dbReference type="Gene3D" id="1.10.287.130">
    <property type="match status" value="1"/>
</dbReference>
<feature type="compositionally biased region" description="Low complexity" evidence="7">
    <location>
        <begin position="882"/>
        <end position="893"/>
    </location>
</feature>
<feature type="region of interest" description="Disordered" evidence="7">
    <location>
        <begin position="494"/>
        <end position="574"/>
    </location>
</feature>
<dbReference type="CDD" id="cd16922">
    <property type="entry name" value="HATPase_EvgS-ArcB-TorS-like"/>
    <property type="match status" value="1"/>
</dbReference>
<feature type="modified residue" description="4-aspartylphosphate" evidence="6">
    <location>
        <position position="1974"/>
    </location>
</feature>
<dbReference type="PROSITE" id="PS50109">
    <property type="entry name" value="HIS_KIN"/>
    <property type="match status" value="1"/>
</dbReference>
<dbReference type="Pfam" id="PF08447">
    <property type="entry name" value="PAS_3"/>
    <property type="match status" value="1"/>
</dbReference>
<dbReference type="CDD" id="cd00130">
    <property type="entry name" value="PAS"/>
    <property type="match status" value="1"/>
</dbReference>
<feature type="compositionally biased region" description="Low complexity" evidence="7">
    <location>
        <begin position="1689"/>
        <end position="1698"/>
    </location>
</feature>
<dbReference type="SMART" id="SM00091">
    <property type="entry name" value="PAS"/>
    <property type="match status" value="2"/>
</dbReference>
<dbReference type="Proteomes" id="UP000698800">
    <property type="component" value="Unassembled WGS sequence"/>
</dbReference>
<dbReference type="PROSITE" id="PS50113">
    <property type="entry name" value="PAC"/>
    <property type="match status" value="1"/>
</dbReference>
<dbReference type="FunFam" id="3.30.450.20:FF:000099">
    <property type="entry name" value="Sensory box sensor histidine kinase"/>
    <property type="match status" value="1"/>
</dbReference>
<evidence type="ECO:0000259" key="9">
    <source>
        <dbReference type="PROSITE" id="PS50110"/>
    </source>
</evidence>
<keyword evidence="3 6" id="KW-0597">Phosphoprotein</keyword>
<dbReference type="Gene3D" id="3.30.565.10">
    <property type="entry name" value="Histidine kinase-like ATPase, C-terminal domain"/>
    <property type="match status" value="1"/>
</dbReference>
<feature type="region of interest" description="Disordered" evidence="7">
    <location>
        <begin position="800"/>
        <end position="831"/>
    </location>
</feature>
<protein>
    <recommendedName>
        <fullName evidence="2">histidine kinase</fullName>
        <ecNumber evidence="2">2.7.13.3</ecNumber>
    </recommendedName>
</protein>
<dbReference type="InterPro" id="IPR000700">
    <property type="entry name" value="PAS-assoc_C"/>
</dbReference>
<dbReference type="SUPFAM" id="SSF52172">
    <property type="entry name" value="CheY-like"/>
    <property type="match status" value="1"/>
</dbReference>
<feature type="compositionally biased region" description="Polar residues" evidence="7">
    <location>
        <begin position="20"/>
        <end position="44"/>
    </location>
</feature>
<dbReference type="InterPro" id="IPR001789">
    <property type="entry name" value="Sig_transdc_resp-reg_receiver"/>
</dbReference>
<feature type="domain" description="Response regulatory" evidence="9">
    <location>
        <begin position="1922"/>
        <end position="2044"/>
    </location>
</feature>
<dbReference type="SUPFAM" id="SSF47384">
    <property type="entry name" value="Homodimeric domain of signal transducing histidine kinase"/>
    <property type="match status" value="1"/>
</dbReference>